<dbReference type="PANTHER" id="PTHR43250:SF2">
    <property type="entry name" value="EXODEOXYRIBONUCLEASE III"/>
    <property type="match status" value="1"/>
</dbReference>
<evidence type="ECO:0000256" key="3">
    <source>
        <dbReference type="ARBA" id="ARBA00022801"/>
    </source>
</evidence>
<keyword evidence="10" id="KW-1185">Reference proteome</keyword>
<dbReference type="PANTHER" id="PTHR43250">
    <property type="entry name" value="EXODEOXYRIBONUCLEASE III"/>
    <property type="match status" value="1"/>
</dbReference>
<dbReference type="InterPro" id="IPR005135">
    <property type="entry name" value="Endo/exonuclease/phosphatase"/>
</dbReference>
<evidence type="ECO:0000313" key="10">
    <source>
        <dbReference type="Proteomes" id="UP000182517"/>
    </source>
</evidence>
<dbReference type="GO" id="GO:0008311">
    <property type="term" value="F:double-stranded DNA 3'-5' DNA exonuclease activity"/>
    <property type="evidence" value="ECO:0007669"/>
    <property type="project" value="InterPro"/>
</dbReference>
<feature type="site" description="Important for catalytic activity" evidence="7">
    <location>
        <position position="232"/>
    </location>
</feature>
<dbReference type="CDD" id="cd09086">
    <property type="entry name" value="ExoIII-like_AP-endo"/>
    <property type="match status" value="1"/>
</dbReference>
<dbReference type="InterPro" id="IPR004808">
    <property type="entry name" value="AP_endonuc_1"/>
</dbReference>
<evidence type="ECO:0000259" key="8">
    <source>
        <dbReference type="Pfam" id="PF03372"/>
    </source>
</evidence>
<feature type="domain" description="Endonuclease/exonuclease/phosphatase" evidence="8">
    <location>
        <begin position="4"/>
        <end position="262"/>
    </location>
</feature>
<reference evidence="9 10" key="1">
    <citation type="journal article" date="2017" name="Genome Announc.">
        <title>Complete Genome Sequences of Two Acetylene-Fermenting Pelobacter acetylenicus Strains.</title>
        <authorList>
            <person name="Sutton J.M."/>
            <person name="Baesman S.M."/>
            <person name="Fierst J.L."/>
            <person name="Poret-Peterson A.T."/>
            <person name="Oremland R.S."/>
            <person name="Dunlap D.S."/>
            <person name="Akob D.M."/>
        </authorList>
    </citation>
    <scope>NUCLEOTIDE SEQUENCE [LARGE SCALE GENOMIC DNA]</scope>
    <source>
        <strain evidence="9 10">SFB93</strain>
    </source>
</reference>
<organism evidence="9 10">
    <name type="scientific">Syntrophotalea acetylenivorans</name>
    <dbReference type="NCBI Taxonomy" id="1842532"/>
    <lineage>
        <taxon>Bacteria</taxon>
        <taxon>Pseudomonadati</taxon>
        <taxon>Thermodesulfobacteriota</taxon>
        <taxon>Desulfuromonadia</taxon>
        <taxon>Desulfuromonadales</taxon>
        <taxon>Syntrophotaleaceae</taxon>
        <taxon>Syntrophotalea</taxon>
    </lineage>
</organism>
<dbReference type="Proteomes" id="UP000182517">
    <property type="component" value="Chromosome"/>
</dbReference>
<feature type="binding site" evidence="6">
    <location>
        <position position="261"/>
    </location>
    <ligand>
        <name>Mg(2+)</name>
        <dbReference type="ChEBI" id="CHEBI:18420"/>
        <label>1</label>
    </ligand>
</feature>
<dbReference type="PROSITE" id="PS51435">
    <property type="entry name" value="AP_NUCLEASE_F1_4"/>
    <property type="match status" value="1"/>
</dbReference>
<feature type="binding site" evidence="6">
    <location>
        <position position="152"/>
    </location>
    <ligand>
        <name>Mg(2+)</name>
        <dbReference type="ChEBI" id="CHEBI:18420"/>
        <label>1</label>
    </ligand>
</feature>
<dbReference type="NCBIfam" id="TIGR00633">
    <property type="entry name" value="xth"/>
    <property type="match status" value="1"/>
</dbReference>
<proteinExistence type="inferred from homology"/>
<sequence length="278" mass="32052">MKIVSFNVNGIRARLHQLQELVERQRPDIIGLQETKAQDADFPLAAVQELGYQVQYHGQKSHYGVALMSRCEPLEVQKGFPDDTEDDQRRLLAASFALDDGGKLWVLNGYFPQGESRSHPTKFSAKERFYTKLHHFLQHRFDPSDRLVVTGDLNVAPDDLDVGIGADNAKRWLRTGKCSFLPEERQWLQNLQEWGLVDTFRAKKPLADNRFSWFDYRSRGFDREPKRGLRIDLLLASQPLAECCSNVGIDYDIRAMERPSDHCPVWAEFNLDVFKKAE</sequence>
<evidence type="ECO:0000256" key="1">
    <source>
        <dbReference type="ARBA" id="ARBA00007092"/>
    </source>
</evidence>
<name>A0A1L3GRP2_9BACT</name>
<feature type="binding site" evidence="6">
    <location>
        <position position="154"/>
    </location>
    <ligand>
        <name>Mg(2+)</name>
        <dbReference type="ChEBI" id="CHEBI:18420"/>
        <label>1</label>
    </ligand>
</feature>
<dbReference type="RefSeq" id="WP_072284642.1">
    <property type="nucleotide sequence ID" value="NZ_CP015519.1"/>
</dbReference>
<dbReference type="InterPro" id="IPR020847">
    <property type="entry name" value="AP_endonuclease_F1_BS"/>
</dbReference>
<dbReference type="GO" id="GO:0003677">
    <property type="term" value="F:DNA binding"/>
    <property type="evidence" value="ECO:0007669"/>
    <property type="project" value="InterPro"/>
</dbReference>
<keyword evidence="3" id="KW-0378">Hydrolase</keyword>
<dbReference type="NCBIfam" id="NF008733">
    <property type="entry name" value="PRK11756.1"/>
    <property type="match status" value="1"/>
</dbReference>
<keyword evidence="4 6" id="KW-0460">Magnesium</keyword>
<comment type="similarity">
    <text evidence="1">Belongs to the DNA repair enzymes AP/ExoA family.</text>
</comment>
<feature type="site" description="Transition state stabilizer" evidence="7">
    <location>
        <position position="154"/>
    </location>
</feature>
<dbReference type="STRING" id="1842532.A7E78_12640"/>
<protein>
    <submittedName>
        <fullName evidence="9">Exodeoxyribonuclease III</fullName>
    </submittedName>
</protein>
<feature type="active site" description="Proton donor/acceptor" evidence="5">
    <location>
        <position position="152"/>
    </location>
</feature>
<gene>
    <name evidence="9" type="ORF">A7E78_12640</name>
</gene>
<keyword evidence="2 6" id="KW-0479">Metal-binding</keyword>
<dbReference type="GO" id="GO:0046872">
    <property type="term" value="F:metal ion binding"/>
    <property type="evidence" value="ECO:0007669"/>
    <property type="project" value="UniProtKB-KW"/>
</dbReference>
<evidence type="ECO:0000256" key="7">
    <source>
        <dbReference type="PIRSR" id="PIRSR604808-3"/>
    </source>
</evidence>
<dbReference type="KEGG" id="pef:A7E78_12640"/>
<feature type="binding site" evidence="6">
    <location>
        <position position="34"/>
    </location>
    <ligand>
        <name>Mg(2+)</name>
        <dbReference type="ChEBI" id="CHEBI:18420"/>
        <label>1</label>
    </ligand>
</feature>
<dbReference type="InterPro" id="IPR036691">
    <property type="entry name" value="Endo/exonu/phosph_ase_sf"/>
</dbReference>
<feature type="active site" description="Proton acceptor" evidence="5">
    <location>
        <position position="262"/>
    </location>
</feature>
<dbReference type="Pfam" id="PF03372">
    <property type="entry name" value="Exo_endo_phos"/>
    <property type="match status" value="1"/>
</dbReference>
<dbReference type="PROSITE" id="PS00726">
    <property type="entry name" value="AP_NUCLEASE_F1_1"/>
    <property type="match status" value="1"/>
</dbReference>
<dbReference type="GO" id="GO:0004519">
    <property type="term" value="F:endonuclease activity"/>
    <property type="evidence" value="ECO:0007669"/>
    <property type="project" value="InterPro"/>
</dbReference>
<feature type="binding site" evidence="6">
    <location>
        <position position="262"/>
    </location>
    <ligand>
        <name>Mg(2+)</name>
        <dbReference type="ChEBI" id="CHEBI:18420"/>
        <label>1</label>
    </ligand>
</feature>
<dbReference type="NCBIfam" id="TIGR00195">
    <property type="entry name" value="exoDNase_III"/>
    <property type="match status" value="1"/>
</dbReference>
<feature type="binding site" evidence="6">
    <location>
        <position position="7"/>
    </location>
    <ligand>
        <name>Mg(2+)</name>
        <dbReference type="ChEBI" id="CHEBI:18420"/>
        <label>1</label>
    </ligand>
</feature>
<accession>A0A1L3GRP2</accession>
<dbReference type="InterPro" id="IPR037493">
    <property type="entry name" value="ExoIII-like"/>
</dbReference>
<feature type="site" description="Interaction with DNA substrate" evidence="7">
    <location>
        <position position="262"/>
    </location>
</feature>
<evidence type="ECO:0000256" key="4">
    <source>
        <dbReference type="ARBA" id="ARBA00022842"/>
    </source>
</evidence>
<feature type="active site" evidence="5">
    <location>
        <position position="110"/>
    </location>
</feature>
<evidence type="ECO:0000256" key="5">
    <source>
        <dbReference type="PIRSR" id="PIRSR604808-1"/>
    </source>
</evidence>
<dbReference type="AlphaFoldDB" id="A0A1L3GRP2"/>
<dbReference type="OrthoDB" id="9803914at2"/>
<evidence type="ECO:0000313" key="9">
    <source>
        <dbReference type="EMBL" id="APG28616.1"/>
    </source>
</evidence>
<dbReference type="SUPFAM" id="SSF56219">
    <property type="entry name" value="DNase I-like"/>
    <property type="match status" value="1"/>
</dbReference>
<dbReference type="Gene3D" id="3.60.10.10">
    <property type="entry name" value="Endonuclease/exonuclease/phosphatase"/>
    <property type="match status" value="1"/>
</dbReference>
<evidence type="ECO:0000256" key="6">
    <source>
        <dbReference type="PIRSR" id="PIRSR604808-2"/>
    </source>
</evidence>
<dbReference type="EMBL" id="CP015519">
    <property type="protein sequence ID" value="APG28616.1"/>
    <property type="molecule type" value="Genomic_DNA"/>
</dbReference>
<dbReference type="GO" id="GO:0006281">
    <property type="term" value="P:DNA repair"/>
    <property type="evidence" value="ECO:0007669"/>
    <property type="project" value="InterPro"/>
</dbReference>
<evidence type="ECO:0000256" key="2">
    <source>
        <dbReference type="ARBA" id="ARBA00022723"/>
    </source>
</evidence>
<keyword evidence="6" id="KW-0464">Manganese</keyword>
<comment type="cofactor">
    <cofactor evidence="6">
        <name>Mg(2+)</name>
        <dbReference type="ChEBI" id="CHEBI:18420"/>
    </cofactor>
    <cofactor evidence="6">
        <name>Mn(2+)</name>
        <dbReference type="ChEBI" id="CHEBI:29035"/>
    </cofactor>
    <text evidence="6">Probably binds two magnesium or manganese ions per subunit.</text>
</comment>